<gene>
    <name evidence="1" type="ORF">LPTSP3_g35530</name>
</gene>
<dbReference type="Proteomes" id="UP000245263">
    <property type="component" value="Chromosome 1"/>
</dbReference>
<sequence length="117" mass="13363">MNSKRTVFLFAIAAILFYNSCFGEKEKAWVERFAKGYGESICQVTALNKAGYKQDSDKMIIALSEKIENRMKFQVTIDTGIAHKEYGKKILNDYIHQNCELEPFIDGEDVILLSTNL</sequence>
<accession>A0ABM7USY8</accession>
<keyword evidence="2" id="KW-1185">Reference proteome</keyword>
<organism evidence="1 2">
    <name type="scientific">Leptospira kobayashii</name>
    <dbReference type="NCBI Taxonomy" id="1917830"/>
    <lineage>
        <taxon>Bacteria</taxon>
        <taxon>Pseudomonadati</taxon>
        <taxon>Spirochaetota</taxon>
        <taxon>Spirochaetia</taxon>
        <taxon>Leptospirales</taxon>
        <taxon>Leptospiraceae</taxon>
        <taxon>Leptospira</taxon>
    </lineage>
</organism>
<evidence type="ECO:0000313" key="2">
    <source>
        <dbReference type="Proteomes" id="UP000245263"/>
    </source>
</evidence>
<evidence type="ECO:0000313" key="1">
    <source>
        <dbReference type="EMBL" id="BDA80623.1"/>
    </source>
</evidence>
<reference evidence="1 2" key="1">
    <citation type="submission" date="2021-08" db="EMBL/GenBank/DDBJ databases">
        <title>Complete genome sequence of Leptospira kobayashii strain E30.</title>
        <authorList>
            <person name="Nakao R."/>
            <person name="Nakamura S."/>
            <person name="Masuzawa T."/>
            <person name="Koizumi N."/>
        </authorList>
    </citation>
    <scope>NUCLEOTIDE SEQUENCE [LARGE SCALE GENOMIC DNA]</scope>
    <source>
        <strain evidence="1 2">E30</strain>
    </source>
</reference>
<proteinExistence type="predicted"/>
<protein>
    <recommendedName>
        <fullName evidence="3">Lipoprotein</fullName>
    </recommendedName>
</protein>
<dbReference type="RefSeq" id="WP_109021647.1">
    <property type="nucleotide sequence ID" value="NZ_AP025028.1"/>
</dbReference>
<dbReference type="EMBL" id="AP025028">
    <property type="protein sequence ID" value="BDA80623.1"/>
    <property type="molecule type" value="Genomic_DNA"/>
</dbReference>
<name>A0ABM7USY8_9LEPT</name>
<evidence type="ECO:0008006" key="3">
    <source>
        <dbReference type="Google" id="ProtNLM"/>
    </source>
</evidence>